<feature type="non-terminal residue" evidence="4">
    <location>
        <position position="619"/>
    </location>
</feature>
<evidence type="ECO:0000256" key="1">
    <source>
        <dbReference type="ARBA" id="ARBA00023002"/>
    </source>
</evidence>
<proteinExistence type="predicted"/>
<evidence type="ECO:0000313" key="5">
    <source>
        <dbReference type="Proteomes" id="UP000258309"/>
    </source>
</evidence>
<feature type="compositionally biased region" description="Polar residues" evidence="2">
    <location>
        <begin position="236"/>
        <end position="246"/>
    </location>
</feature>
<dbReference type="OrthoDB" id="37537at2759"/>
<sequence length="619" mass="68657">MDDQRGTVSRRRRQITERDKKKRYLQWLEAIARRQNTTLDLSSTRIDHFTEPGCQGGTGASGGLHYNDRDVQGSPQVSFSPTYSPVNQLAGDEGILPGILPVHEQFAHTNDESRDQPRVDTGPISGSHLTPLTIDSSITAYSDDIFTWPLNNLSQDIVGIEASIYSNNRQEDTQQNLPSTISPIPLISSRLVDSQLLEDITNQKVTLQAILLAGIRSLSKNGERLQKSTFSRDPENEAQQVPTMRSASDHCNLPDIRMNTIQLTTISFVAACMSNAAMLGLSLVDLMNKESQSPFYRAQISQEIAQTACDAEFVHLKPQLRPSAAQLLHPHHPYLDILPFPVFRNCAIQLLQIQPSPFDPNELCQDLQSDGLICWGSTPFVLADPLLGNLAKQEEKNFDQDHITIMAPRLQTRQLGRNGLSVTALGFGTMGLSAYCFPAAPGEERLQFLDYVYNSGSHGWDTADVYGDSEVLLGKWFAKSGKRSEIFLATKGGGGVDANGKAYVRSDPEYVKEACNLSLKRLGVDFVDLYYIHRLDKVTPIEKTVAAMVDLKNEVKIRYFGLSECSAITLRRACKIHQISAVQIEYNPFSLDIEQNGLLEACRELSVAVVCYAPLSRGH</sequence>
<gene>
    <name evidence="4" type="ORF">B7463_g6640</name>
</gene>
<feature type="domain" description="NADP-dependent oxidoreductase" evidence="3">
    <location>
        <begin position="425"/>
        <end position="618"/>
    </location>
</feature>
<evidence type="ECO:0000256" key="2">
    <source>
        <dbReference type="SAM" id="MobiDB-lite"/>
    </source>
</evidence>
<dbReference type="GO" id="GO:0005737">
    <property type="term" value="C:cytoplasm"/>
    <property type="evidence" value="ECO:0007669"/>
    <property type="project" value="TreeGrafter"/>
</dbReference>
<dbReference type="PANTHER" id="PTHR43625">
    <property type="entry name" value="AFLATOXIN B1 ALDEHYDE REDUCTASE"/>
    <property type="match status" value="1"/>
</dbReference>
<keyword evidence="5" id="KW-1185">Reference proteome</keyword>
<dbReference type="PANTHER" id="PTHR43625:SF40">
    <property type="entry name" value="ALDO-KETO REDUCTASE YAKC [NADP(+)]"/>
    <property type="match status" value="1"/>
</dbReference>
<accession>A0A3E2H946</accession>
<dbReference type="InterPro" id="IPR050791">
    <property type="entry name" value="Aldo-Keto_reductase"/>
</dbReference>
<dbReference type="EMBL" id="NCSJ02000120">
    <property type="protein sequence ID" value="RFU29711.1"/>
    <property type="molecule type" value="Genomic_DNA"/>
</dbReference>
<evidence type="ECO:0000313" key="4">
    <source>
        <dbReference type="EMBL" id="RFU29711.1"/>
    </source>
</evidence>
<name>A0A3E2H946_SCYLI</name>
<evidence type="ECO:0000259" key="3">
    <source>
        <dbReference type="Pfam" id="PF00248"/>
    </source>
</evidence>
<dbReference type="SUPFAM" id="SSF51430">
    <property type="entry name" value="NAD(P)-linked oxidoreductase"/>
    <property type="match status" value="1"/>
</dbReference>
<dbReference type="Pfam" id="PF00248">
    <property type="entry name" value="Aldo_ket_red"/>
    <property type="match status" value="1"/>
</dbReference>
<organism evidence="4 5">
    <name type="scientific">Scytalidium lignicola</name>
    <name type="common">Hyphomycete</name>
    <dbReference type="NCBI Taxonomy" id="5539"/>
    <lineage>
        <taxon>Eukaryota</taxon>
        <taxon>Fungi</taxon>
        <taxon>Dikarya</taxon>
        <taxon>Ascomycota</taxon>
        <taxon>Pezizomycotina</taxon>
        <taxon>Leotiomycetes</taxon>
        <taxon>Leotiomycetes incertae sedis</taxon>
        <taxon>Scytalidium</taxon>
    </lineage>
</organism>
<dbReference type="STRING" id="5539.A0A3E2H946"/>
<dbReference type="AlphaFoldDB" id="A0A3E2H946"/>
<feature type="compositionally biased region" description="Basic and acidic residues" evidence="2">
    <location>
        <begin position="226"/>
        <end position="235"/>
    </location>
</feature>
<dbReference type="GO" id="GO:0016491">
    <property type="term" value="F:oxidoreductase activity"/>
    <property type="evidence" value="ECO:0007669"/>
    <property type="project" value="UniProtKB-KW"/>
</dbReference>
<dbReference type="InterPro" id="IPR023210">
    <property type="entry name" value="NADP_OxRdtase_dom"/>
</dbReference>
<protein>
    <recommendedName>
        <fullName evidence="3">NADP-dependent oxidoreductase domain-containing protein</fullName>
    </recommendedName>
</protein>
<feature type="non-terminal residue" evidence="4">
    <location>
        <position position="1"/>
    </location>
</feature>
<reference evidence="4 5" key="1">
    <citation type="submission" date="2018-05" db="EMBL/GenBank/DDBJ databases">
        <title>Draft genome sequence of Scytalidium lignicola DSM 105466, a ubiquitous saprotrophic fungus.</title>
        <authorList>
            <person name="Buettner E."/>
            <person name="Gebauer A.M."/>
            <person name="Hofrichter M."/>
            <person name="Liers C."/>
            <person name="Kellner H."/>
        </authorList>
    </citation>
    <scope>NUCLEOTIDE SEQUENCE [LARGE SCALE GENOMIC DNA]</scope>
    <source>
        <strain evidence="4 5">DSM 105466</strain>
    </source>
</reference>
<comment type="caution">
    <text evidence="4">The sequence shown here is derived from an EMBL/GenBank/DDBJ whole genome shotgun (WGS) entry which is preliminary data.</text>
</comment>
<dbReference type="Pfam" id="PF11905">
    <property type="entry name" value="DUF3425"/>
    <property type="match status" value="1"/>
</dbReference>
<dbReference type="Gene3D" id="3.20.20.100">
    <property type="entry name" value="NADP-dependent oxidoreductase domain"/>
    <property type="match status" value="1"/>
</dbReference>
<feature type="region of interest" description="Disordered" evidence="2">
    <location>
        <begin position="226"/>
        <end position="249"/>
    </location>
</feature>
<dbReference type="InterPro" id="IPR036812">
    <property type="entry name" value="NAD(P)_OxRdtase_dom_sf"/>
</dbReference>
<dbReference type="Proteomes" id="UP000258309">
    <property type="component" value="Unassembled WGS sequence"/>
</dbReference>
<dbReference type="InterPro" id="IPR021833">
    <property type="entry name" value="DUF3425"/>
</dbReference>
<keyword evidence="1" id="KW-0560">Oxidoreductase</keyword>